<dbReference type="InterPro" id="IPR005467">
    <property type="entry name" value="His_kinase_dom"/>
</dbReference>
<dbReference type="CDD" id="cd16917">
    <property type="entry name" value="HATPase_UhpB-NarQ-NarX-like"/>
    <property type="match status" value="1"/>
</dbReference>
<evidence type="ECO:0000256" key="10">
    <source>
        <dbReference type="ARBA" id="ARBA00022679"/>
    </source>
</evidence>
<evidence type="ECO:0000256" key="13">
    <source>
        <dbReference type="ARBA" id="ARBA00022741"/>
    </source>
</evidence>
<evidence type="ECO:0000313" key="26">
    <source>
        <dbReference type="EMBL" id="NOU73820.1"/>
    </source>
</evidence>
<dbReference type="InterPro" id="IPR036890">
    <property type="entry name" value="HATPase_C_sf"/>
</dbReference>
<evidence type="ECO:0000256" key="22">
    <source>
        <dbReference type="ARBA" id="ARBA00030800"/>
    </source>
</evidence>
<evidence type="ECO:0000256" key="16">
    <source>
        <dbReference type="ARBA" id="ARBA00022989"/>
    </source>
</evidence>
<protein>
    <recommendedName>
        <fullName evidence="6">Oxygen sensor histidine kinase NreB</fullName>
        <ecNumber evidence="5">2.7.13.3</ecNumber>
    </recommendedName>
    <alternativeName>
        <fullName evidence="22">Nitrogen regulation protein B</fullName>
    </alternativeName>
</protein>
<evidence type="ECO:0000256" key="24">
    <source>
        <dbReference type="SAM" id="Phobius"/>
    </source>
</evidence>
<comment type="catalytic activity">
    <reaction evidence="1">
        <text>ATP + protein L-histidine = ADP + protein N-phospho-L-histidine.</text>
        <dbReference type="EC" id="2.7.13.3"/>
    </reaction>
</comment>
<keyword evidence="10" id="KW-0808">Transferase</keyword>
<keyword evidence="15" id="KW-0067">ATP-binding</keyword>
<evidence type="ECO:0000256" key="17">
    <source>
        <dbReference type="ARBA" id="ARBA00023004"/>
    </source>
</evidence>
<feature type="transmembrane region" description="Helical" evidence="24">
    <location>
        <begin position="70"/>
        <end position="88"/>
    </location>
</feature>
<evidence type="ECO:0000256" key="7">
    <source>
        <dbReference type="ARBA" id="ARBA00022475"/>
    </source>
</evidence>
<feature type="transmembrane region" description="Helical" evidence="24">
    <location>
        <begin position="152"/>
        <end position="169"/>
    </location>
</feature>
<name>A0ABX1Y185_9BACL</name>
<evidence type="ECO:0000256" key="21">
    <source>
        <dbReference type="ARBA" id="ARBA00024827"/>
    </source>
</evidence>
<keyword evidence="27" id="KW-1185">Reference proteome</keyword>
<dbReference type="PROSITE" id="PS50109">
    <property type="entry name" value="HIS_KIN"/>
    <property type="match status" value="1"/>
</dbReference>
<gene>
    <name evidence="26" type="ORF">GC098_20850</name>
</gene>
<evidence type="ECO:0000256" key="3">
    <source>
        <dbReference type="ARBA" id="ARBA00004496"/>
    </source>
</evidence>
<feature type="domain" description="Histidine kinase" evidence="25">
    <location>
        <begin position="454"/>
        <end position="546"/>
    </location>
</feature>
<feature type="transmembrane region" description="Helical" evidence="24">
    <location>
        <begin position="15"/>
        <end position="33"/>
    </location>
</feature>
<dbReference type="SUPFAM" id="SSF55874">
    <property type="entry name" value="ATPase domain of HSP90 chaperone/DNA topoisomerase II/histidine kinase"/>
    <property type="match status" value="1"/>
</dbReference>
<evidence type="ECO:0000256" key="23">
    <source>
        <dbReference type="SAM" id="Coils"/>
    </source>
</evidence>
<keyword evidence="8" id="KW-0004">4Fe-4S</keyword>
<dbReference type="Gene3D" id="3.30.565.10">
    <property type="entry name" value="Histidine kinase-like ATPase, C-terminal domain"/>
    <property type="match status" value="1"/>
</dbReference>
<evidence type="ECO:0000256" key="12">
    <source>
        <dbReference type="ARBA" id="ARBA00022723"/>
    </source>
</evidence>
<keyword evidence="17" id="KW-0408">Iron</keyword>
<keyword evidence="16 24" id="KW-1133">Transmembrane helix</keyword>
<accession>A0ABX1Y185</accession>
<keyword evidence="13" id="KW-0547">Nucleotide-binding</keyword>
<evidence type="ECO:0000256" key="15">
    <source>
        <dbReference type="ARBA" id="ARBA00022840"/>
    </source>
</evidence>
<dbReference type="Pfam" id="PF02518">
    <property type="entry name" value="HATPase_c"/>
    <property type="match status" value="1"/>
</dbReference>
<keyword evidence="23" id="KW-0175">Coiled coil</keyword>
<dbReference type="Proteomes" id="UP000616779">
    <property type="component" value="Unassembled WGS sequence"/>
</dbReference>
<keyword evidence="20 24" id="KW-0472">Membrane</keyword>
<dbReference type="EC" id="2.7.13.3" evidence="5"/>
<evidence type="ECO:0000256" key="9">
    <source>
        <dbReference type="ARBA" id="ARBA00022490"/>
    </source>
</evidence>
<dbReference type="GO" id="GO:0016301">
    <property type="term" value="F:kinase activity"/>
    <property type="evidence" value="ECO:0007669"/>
    <property type="project" value="UniProtKB-KW"/>
</dbReference>
<feature type="coiled-coil region" evidence="23">
    <location>
        <begin position="324"/>
        <end position="351"/>
    </location>
</feature>
<evidence type="ECO:0000256" key="14">
    <source>
        <dbReference type="ARBA" id="ARBA00022777"/>
    </source>
</evidence>
<evidence type="ECO:0000256" key="11">
    <source>
        <dbReference type="ARBA" id="ARBA00022692"/>
    </source>
</evidence>
<feature type="transmembrane region" description="Helical" evidence="24">
    <location>
        <begin position="108"/>
        <end position="132"/>
    </location>
</feature>
<keyword evidence="12" id="KW-0479">Metal-binding</keyword>
<dbReference type="EMBL" id="WHOA01000141">
    <property type="protein sequence ID" value="NOU73820.1"/>
    <property type="molecule type" value="Genomic_DNA"/>
</dbReference>
<dbReference type="InterPro" id="IPR003594">
    <property type="entry name" value="HATPase_dom"/>
</dbReference>
<evidence type="ECO:0000313" key="27">
    <source>
        <dbReference type="Proteomes" id="UP000616779"/>
    </source>
</evidence>
<dbReference type="InterPro" id="IPR050482">
    <property type="entry name" value="Sensor_HK_TwoCompSys"/>
</dbReference>
<reference evidence="26 27" key="1">
    <citation type="submission" date="2019-10" db="EMBL/GenBank/DDBJ databases">
        <title>Description of Paenibacillus terrestris sp. nov.</title>
        <authorList>
            <person name="Carlier A."/>
            <person name="Qi S."/>
        </authorList>
    </citation>
    <scope>NUCLEOTIDE SEQUENCE [LARGE SCALE GENOMIC DNA]</scope>
    <source>
        <strain evidence="26 27">LMG 31458</strain>
    </source>
</reference>
<keyword evidence="18" id="KW-0902">Two-component regulatory system</keyword>
<evidence type="ECO:0000256" key="4">
    <source>
        <dbReference type="ARBA" id="ARBA00004651"/>
    </source>
</evidence>
<keyword evidence="7" id="KW-1003">Cell membrane</keyword>
<evidence type="ECO:0000256" key="2">
    <source>
        <dbReference type="ARBA" id="ARBA00001966"/>
    </source>
</evidence>
<dbReference type="InterPro" id="IPR011712">
    <property type="entry name" value="Sig_transdc_His_kin_sub3_dim/P"/>
</dbReference>
<feature type="transmembrane region" description="Helical" evidence="24">
    <location>
        <begin position="39"/>
        <end position="58"/>
    </location>
</feature>
<dbReference type="InterPro" id="IPR004358">
    <property type="entry name" value="Sig_transdc_His_kin-like_C"/>
</dbReference>
<evidence type="ECO:0000259" key="25">
    <source>
        <dbReference type="PROSITE" id="PS50109"/>
    </source>
</evidence>
<comment type="function">
    <text evidence="21">Member of the two-component regulatory system NreB/NreC involved in the control of dissimilatory nitrate/nitrite reduction in response to oxygen. NreB functions as a direct oxygen sensor histidine kinase which is autophosphorylated, in the absence of oxygen, probably at the conserved histidine residue, and transfers its phosphate group probably to a conserved aspartate residue of NreC. NreB/NreC activates the expression of the nitrate (narGHJI) and nitrite (nir) reductase operons, as well as the putative nitrate transporter gene narT.</text>
</comment>
<evidence type="ECO:0000256" key="20">
    <source>
        <dbReference type="ARBA" id="ARBA00023136"/>
    </source>
</evidence>
<dbReference type="SMART" id="SM00387">
    <property type="entry name" value="HATPase_c"/>
    <property type="match status" value="1"/>
</dbReference>
<evidence type="ECO:0000256" key="1">
    <source>
        <dbReference type="ARBA" id="ARBA00000085"/>
    </source>
</evidence>
<keyword evidence="11 24" id="KW-0812">Transmembrane</keyword>
<dbReference type="Pfam" id="PF07730">
    <property type="entry name" value="HisKA_3"/>
    <property type="match status" value="1"/>
</dbReference>
<comment type="subcellular location">
    <subcellularLocation>
        <location evidence="4">Cell membrane</location>
        <topology evidence="4">Multi-pass membrane protein</topology>
    </subcellularLocation>
    <subcellularLocation>
        <location evidence="3">Cytoplasm</location>
    </subcellularLocation>
</comment>
<dbReference type="Gene3D" id="1.20.5.1930">
    <property type="match status" value="1"/>
</dbReference>
<evidence type="ECO:0000256" key="19">
    <source>
        <dbReference type="ARBA" id="ARBA00023014"/>
    </source>
</evidence>
<proteinExistence type="predicted"/>
<comment type="caution">
    <text evidence="26">The sequence shown here is derived from an EMBL/GenBank/DDBJ whole genome shotgun (WGS) entry which is preliminary data.</text>
</comment>
<organism evidence="26 27">
    <name type="scientific">Paenibacillus phytorum</name>
    <dbReference type="NCBI Taxonomy" id="2654977"/>
    <lineage>
        <taxon>Bacteria</taxon>
        <taxon>Bacillati</taxon>
        <taxon>Bacillota</taxon>
        <taxon>Bacilli</taxon>
        <taxon>Bacillales</taxon>
        <taxon>Paenibacillaceae</taxon>
        <taxon>Paenibacillus</taxon>
    </lineage>
</organism>
<evidence type="ECO:0000256" key="6">
    <source>
        <dbReference type="ARBA" id="ARBA00017322"/>
    </source>
</evidence>
<sequence>MITQMRKMFSGGSKVFYLYRYISLGGTSLVYAIEDRGPPLSLKIGIILALFIFAKWITDMYTQSGQASRTIKITVGLEMTGMMILHLLSGGMDSPFLWCVFNPAWMAASYLSSVYCWFMMLSYFLFVTAFTYFFANDQTQTLANMLLNENRFYLMLLFMTLSIQLLAGVKSRLEIASARTTETMEHMKSLYQIVEAATHSESENLKIIFAEFALKLTKLKMSFFWDVNGSGNGGHDHLITQGVTPVGVEAALSTAIEIHAAELRQLDSCMVMSLPEHGDFLVIPIKSSTRYWGVMGVKVERSSYEEGRHWFVKQLYFLSELCAVILERHQLERIENQLMIIEEQNRIADEMHDSVSQYIFGIVYAVHSLSRKWKDISTDQIKEQLQIIQESSVAASQELRSTIYSLSSRKNGGAFWITTVKSHLDSLSKLHAVKVTLNVTGDDHGLQVNYQKALFRIISEATGNAIRHGRSSHIKVDLSMKSDEVKLSVLDNGSGFSVAERLSDPKVSGLGVNNMELLVQSFGGTINIQSTKGKGTHIQVTLPSGHQDKKELNELQMMGETRS</sequence>
<keyword evidence="19" id="KW-0411">Iron-sulfur</keyword>
<dbReference type="PANTHER" id="PTHR24421">
    <property type="entry name" value="NITRATE/NITRITE SENSOR PROTEIN NARX-RELATED"/>
    <property type="match status" value="1"/>
</dbReference>
<evidence type="ECO:0000256" key="5">
    <source>
        <dbReference type="ARBA" id="ARBA00012438"/>
    </source>
</evidence>
<dbReference type="PRINTS" id="PR00344">
    <property type="entry name" value="BCTRLSENSOR"/>
</dbReference>
<keyword evidence="9" id="KW-0963">Cytoplasm</keyword>
<keyword evidence="14 26" id="KW-0418">Kinase</keyword>
<dbReference type="PANTHER" id="PTHR24421:SF37">
    <property type="entry name" value="SENSOR HISTIDINE KINASE NARS"/>
    <property type="match status" value="1"/>
</dbReference>
<evidence type="ECO:0000256" key="18">
    <source>
        <dbReference type="ARBA" id="ARBA00023012"/>
    </source>
</evidence>
<comment type="cofactor">
    <cofactor evidence="2">
        <name>[4Fe-4S] cluster</name>
        <dbReference type="ChEBI" id="CHEBI:49883"/>
    </cofactor>
</comment>
<evidence type="ECO:0000256" key="8">
    <source>
        <dbReference type="ARBA" id="ARBA00022485"/>
    </source>
</evidence>